<proteinExistence type="predicted"/>
<comment type="caution">
    <text evidence="3">The sequence shown here is derived from an EMBL/GenBank/DDBJ whole genome shotgun (WGS) entry which is preliminary data.</text>
</comment>
<dbReference type="InterPro" id="IPR036514">
    <property type="entry name" value="SGNH_hydro_sf"/>
</dbReference>
<evidence type="ECO:0000256" key="1">
    <source>
        <dbReference type="SAM" id="SignalP"/>
    </source>
</evidence>
<dbReference type="Pfam" id="PF13472">
    <property type="entry name" value="Lipase_GDSL_2"/>
    <property type="match status" value="1"/>
</dbReference>
<feature type="domain" description="SGNH hydrolase-type esterase" evidence="2">
    <location>
        <begin position="40"/>
        <end position="257"/>
    </location>
</feature>
<dbReference type="RefSeq" id="WP_189995417.1">
    <property type="nucleotide sequence ID" value="NZ_BNCB01000008.1"/>
</dbReference>
<organism evidence="3 4">
    <name type="scientific">Streptomyces rubradiris</name>
    <name type="common">Streptomyces achromogenes subsp. rubradiris</name>
    <dbReference type="NCBI Taxonomy" id="285531"/>
    <lineage>
        <taxon>Bacteria</taxon>
        <taxon>Bacillati</taxon>
        <taxon>Actinomycetota</taxon>
        <taxon>Actinomycetes</taxon>
        <taxon>Kitasatosporales</taxon>
        <taxon>Streptomycetaceae</taxon>
        <taxon>Streptomyces</taxon>
    </lineage>
</organism>
<dbReference type="InterPro" id="IPR037460">
    <property type="entry name" value="SEST-like"/>
</dbReference>
<feature type="chain" id="PRO_5045118959" evidence="1">
    <location>
        <begin position="23"/>
        <end position="270"/>
    </location>
</feature>
<dbReference type="Proteomes" id="UP000646738">
    <property type="component" value="Unassembled WGS sequence"/>
</dbReference>
<feature type="signal peptide" evidence="1">
    <location>
        <begin position="1"/>
        <end position="22"/>
    </location>
</feature>
<gene>
    <name evidence="3" type="ORF">Srubr_75610</name>
</gene>
<dbReference type="PANTHER" id="PTHR37981">
    <property type="entry name" value="LIPASE 2"/>
    <property type="match status" value="1"/>
</dbReference>
<evidence type="ECO:0000313" key="3">
    <source>
        <dbReference type="EMBL" id="GHI57715.1"/>
    </source>
</evidence>
<keyword evidence="1" id="KW-0732">Signal</keyword>
<reference evidence="4" key="1">
    <citation type="submission" date="2023-07" db="EMBL/GenBank/DDBJ databases">
        <title>Whole genome shotgun sequence of Streptomyces achromogenes subsp. rubradiris NBRC 14000.</title>
        <authorList>
            <person name="Komaki H."/>
            <person name="Tamura T."/>
        </authorList>
    </citation>
    <scope>NUCLEOTIDE SEQUENCE [LARGE SCALE GENOMIC DNA]</scope>
    <source>
        <strain evidence="4">NBRC 14000</strain>
    </source>
</reference>
<dbReference type="PROSITE" id="PS51257">
    <property type="entry name" value="PROKAR_LIPOPROTEIN"/>
    <property type="match status" value="1"/>
</dbReference>
<dbReference type="Gene3D" id="3.40.50.1110">
    <property type="entry name" value="SGNH hydrolase"/>
    <property type="match status" value="1"/>
</dbReference>
<dbReference type="PANTHER" id="PTHR37981:SF1">
    <property type="entry name" value="SGNH HYDROLASE-TYPE ESTERASE DOMAIN-CONTAINING PROTEIN"/>
    <property type="match status" value="1"/>
</dbReference>
<dbReference type="CDD" id="cd01823">
    <property type="entry name" value="SEST_like"/>
    <property type="match status" value="1"/>
</dbReference>
<accession>A0ABQ3RPE8</accession>
<dbReference type="SUPFAM" id="SSF52266">
    <property type="entry name" value="SGNH hydrolase"/>
    <property type="match status" value="1"/>
</dbReference>
<dbReference type="InterPro" id="IPR013830">
    <property type="entry name" value="SGNH_hydro"/>
</dbReference>
<keyword evidence="4" id="KW-1185">Reference proteome</keyword>
<sequence>MRQTRTAAGACSLLLAAACAFAGPATAQAPPRTPAGGYVALGDSYSSGVGAGDYQASGKECKRSSRAYPVLWAEAHAPATFSFAACNGAGTEEVLTEQLGHLSPRTSLVTLTVGGHDSGFAGTMAMCAIGGSDRCRTAVSRAVDTMDGSLTDRLDRLYTAIRDRAPAARVVVLGYPRLYHLKGSCALGLQDGERAALNDAVDHLNGVIAGRAAAHGFTFADVTAAFAGHEICSSRPWLHSVEVLAITESYHPTAPGQSLGYLPVLSRVSG</sequence>
<evidence type="ECO:0000313" key="4">
    <source>
        <dbReference type="Proteomes" id="UP000646738"/>
    </source>
</evidence>
<name>A0ABQ3RPE8_STRRR</name>
<evidence type="ECO:0000259" key="2">
    <source>
        <dbReference type="Pfam" id="PF13472"/>
    </source>
</evidence>
<dbReference type="EMBL" id="BNEA01000015">
    <property type="protein sequence ID" value="GHI57715.1"/>
    <property type="molecule type" value="Genomic_DNA"/>
</dbReference>
<protein>
    <submittedName>
        <fullName evidence="3">Lipase 1</fullName>
    </submittedName>
</protein>